<organism evidence="1">
    <name type="scientific">Hyperionvirus sp</name>
    <dbReference type="NCBI Taxonomy" id="2487770"/>
    <lineage>
        <taxon>Viruses</taxon>
        <taxon>Varidnaviria</taxon>
        <taxon>Bamfordvirae</taxon>
        <taxon>Nucleocytoviricota</taxon>
        <taxon>Megaviricetes</taxon>
        <taxon>Imitervirales</taxon>
        <taxon>Mimiviridae</taxon>
        <taxon>Klosneuvirinae</taxon>
    </lineage>
</organism>
<reference evidence="1" key="1">
    <citation type="submission" date="2018-10" db="EMBL/GenBank/DDBJ databases">
        <title>Hidden diversity of soil giant viruses.</title>
        <authorList>
            <person name="Schulz F."/>
            <person name="Alteio L."/>
            <person name="Goudeau D."/>
            <person name="Ryan E.M."/>
            <person name="Malmstrom R.R."/>
            <person name="Blanchard J."/>
            <person name="Woyke T."/>
        </authorList>
    </citation>
    <scope>NUCLEOTIDE SEQUENCE</scope>
    <source>
        <strain evidence="1">HYV1</strain>
    </source>
</reference>
<gene>
    <name evidence="1" type="ORF">Hyperionvirus1_189</name>
</gene>
<dbReference type="EMBL" id="MK072383">
    <property type="protein sequence ID" value="AYV82610.1"/>
    <property type="molecule type" value="Genomic_DNA"/>
</dbReference>
<proteinExistence type="predicted"/>
<accession>A0A3G5A5S4</accession>
<protein>
    <submittedName>
        <fullName evidence="1">Uncharacterized protein</fullName>
    </submittedName>
</protein>
<name>A0A3G5A5S4_9VIRU</name>
<sequence length="45" mass="5203">MRLFNRTGDDSVPFIDVPEEVFGLVLSIKEHDRVDILDGIVTEEW</sequence>
<evidence type="ECO:0000313" key="1">
    <source>
        <dbReference type="EMBL" id="AYV82610.1"/>
    </source>
</evidence>